<keyword evidence="3" id="KW-1185">Reference proteome</keyword>
<comment type="caution">
    <text evidence="2">The sequence shown here is derived from an EMBL/GenBank/DDBJ whole genome shotgun (WGS) entry which is preliminary data.</text>
</comment>
<dbReference type="EMBL" id="JAMQGM010000049">
    <property type="protein sequence ID" value="MCM2579952.1"/>
    <property type="molecule type" value="Genomic_DNA"/>
</dbReference>
<organism evidence="2 3">
    <name type="scientific">Streptomyces meridianus</name>
    <dbReference type="NCBI Taxonomy" id="2938945"/>
    <lineage>
        <taxon>Bacteria</taxon>
        <taxon>Bacillati</taxon>
        <taxon>Actinomycetota</taxon>
        <taxon>Actinomycetes</taxon>
        <taxon>Kitasatosporales</taxon>
        <taxon>Streptomycetaceae</taxon>
        <taxon>Streptomyces</taxon>
    </lineage>
</organism>
<evidence type="ECO:0000313" key="3">
    <source>
        <dbReference type="Proteomes" id="UP001167160"/>
    </source>
</evidence>
<gene>
    <name evidence="2" type="ORF">M1E25_21830</name>
</gene>
<evidence type="ECO:0000313" key="2">
    <source>
        <dbReference type="EMBL" id="MCM2579952.1"/>
    </source>
</evidence>
<evidence type="ECO:0000256" key="1">
    <source>
        <dbReference type="SAM" id="MobiDB-lite"/>
    </source>
</evidence>
<proteinExistence type="predicted"/>
<name>A0ABT0XBR0_9ACTN</name>
<accession>A0ABT0XBR0</accession>
<protein>
    <submittedName>
        <fullName evidence="2">Uncharacterized protein</fullName>
    </submittedName>
</protein>
<sequence>MATHSSAAPGSGAIGTRSRTDVENAHAALEDAASPLGADAYRTGALSAYRWALGRSVSAPVTGAPGGGTPPLETLTAEVDAALVQIEDLTRDPAALTYTQGVQEALAWVCGHRDDRP</sequence>
<dbReference type="RefSeq" id="WP_251418384.1">
    <property type="nucleotide sequence ID" value="NZ_JAMQGM010000049.1"/>
</dbReference>
<feature type="region of interest" description="Disordered" evidence="1">
    <location>
        <begin position="1"/>
        <end position="26"/>
    </location>
</feature>
<reference evidence="2" key="1">
    <citation type="journal article" date="2023" name="Int. J. Syst. Evol. Microbiol.">
        <title>Streptomyces meridianus sp. nov. isolated from brackish water of the Tagus estuary in Alcochete, Portugal.</title>
        <authorList>
            <person name="Santos J.D.N."/>
            <person name="Klimek D."/>
            <person name="Calusinska M."/>
            <person name="Lobo Da Cunha A."/>
            <person name="Catita J."/>
            <person name="Goncalves H."/>
            <person name="Gonzalez I."/>
            <person name="Reyes F."/>
            <person name="Lage O.M."/>
        </authorList>
    </citation>
    <scope>NUCLEOTIDE SEQUENCE</scope>
    <source>
        <strain evidence="2">MTZ3.1</strain>
    </source>
</reference>
<dbReference type="Proteomes" id="UP001167160">
    <property type="component" value="Unassembled WGS sequence"/>
</dbReference>